<dbReference type="InterPro" id="IPR037682">
    <property type="entry name" value="TonB_C"/>
</dbReference>
<feature type="signal peptide" evidence="5">
    <location>
        <begin position="1"/>
        <end position="23"/>
    </location>
</feature>
<dbReference type="InterPro" id="IPR006260">
    <property type="entry name" value="TonB/TolA_C"/>
</dbReference>
<comment type="subcellular location">
    <subcellularLocation>
        <location evidence="1">Membrane</location>
        <topology evidence="1">Single-pass membrane protein</topology>
    </subcellularLocation>
</comment>
<reference evidence="8" key="1">
    <citation type="journal article" date="2019" name="Int. J. Syst. Evol. Microbiol.">
        <title>The Global Catalogue of Microorganisms (GCM) 10K type strain sequencing project: providing services to taxonomists for standard genome sequencing and annotation.</title>
        <authorList>
            <consortium name="The Broad Institute Genomics Platform"/>
            <consortium name="The Broad Institute Genome Sequencing Center for Infectious Disease"/>
            <person name="Wu L."/>
            <person name="Ma J."/>
        </authorList>
    </citation>
    <scope>NUCLEOTIDE SEQUENCE [LARGE SCALE GENOMIC DNA]</scope>
    <source>
        <strain evidence="8">NBRC 107710</strain>
    </source>
</reference>
<evidence type="ECO:0000256" key="5">
    <source>
        <dbReference type="SAM" id="SignalP"/>
    </source>
</evidence>
<sequence length="137" mass="14574">MTRVTAIVVVLAMFAGAASTVRAENIPWPIKVSNHIRPFGDARKPDKMPRGRHTALIKMTIDRIGRVTNPVVARSSGKPNLDAIALAAVRAASPVPAIPSNIPGDAEDEITATLPISFDSSAKPRRVSGVANRCRNC</sequence>
<dbReference type="EMBL" id="BSPG01000024">
    <property type="protein sequence ID" value="GLS45581.1"/>
    <property type="molecule type" value="Genomic_DNA"/>
</dbReference>
<proteinExistence type="predicted"/>
<name>A0ABQ6D775_9HYPH</name>
<evidence type="ECO:0000313" key="7">
    <source>
        <dbReference type="EMBL" id="GLS45581.1"/>
    </source>
</evidence>
<feature type="domain" description="TonB C-terminal" evidence="6">
    <location>
        <begin position="27"/>
        <end position="127"/>
    </location>
</feature>
<dbReference type="Proteomes" id="UP001156881">
    <property type="component" value="Unassembled WGS sequence"/>
</dbReference>
<comment type="caution">
    <text evidence="7">The sequence shown here is derived from an EMBL/GenBank/DDBJ whole genome shotgun (WGS) entry which is preliminary data.</text>
</comment>
<dbReference type="RefSeq" id="WP_183508840.1">
    <property type="nucleotide sequence ID" value="NZ_JACIDN010000008.1"/>
</dbReference>
<evidence type="ECO:0000259" key="6">
    <source>
        <dbReference type="PROSITE" id="PS52015"/>
    </source>
</evidence>
<dbReference type="NCBIfam" id="TIGR01352">
    <property type="entry name" value="tonB_Cterm"/>
    <property type="match status" value="1"/>
</dbReference>
<evidence type="ECO:0000256" key="4">
    <source>
        <dbReference type="ARBA" id="ARBA00023136"/>
    </source>
</evidence>
<organism evidence="7 8">
    <name type="scientific">Methylobacterium brachythecii</name>
    <dbReference type="NCBI Taxonomy" id="1176177"/>
    <lineage>
        <taxon>Bacteria</taxon>
        <taxon>Pseudomonadati</taxon>
        <taxon>Pseudomonadota</taxon>
        <taxon>Alphaproteobacteria</taxon>
        <taxon>Hyphomicrobiales</taxon>
        <taxon>Methylobacteriaceae</taxon>
        <taxon>Methylobacterium</taxon>
    </lineage>
</organism>
<keyword evidence="5" id="KW-0732">Signal</keyword>
<feature type="chain" id="PRO_5047204776" description="TonB C-terminal domain-containing protein" evidence="5">
    <location>
        <begin position="24"/>
        <end position="137"/>
    </location>
</feature>
<protein>
    <recommendedName>
        <fullName evidence="6">TonB C-terminal domain-containing protein</fullName>
    </recommendedName>
</protein>
<dbReference type="SUPFAM" id="SSF74653">
    <property type="entry name" value="TolA/TonB C-terminal domain"/>
    <property type="match status" value="1"/>
</dbReference>
<evidence type="ECO:0000256" key="2">
    <source>
        <dbReference type="ARBA" id="ARBA00022692"/>
    </source>
</evidence>
<keyword evidence="3" id="KW-1133">Transmembrane helix</keyword>
<dbReference type="Gene3D" id="3.30.1150.10">
    <property type="match status" value="1"/>
</dbReference>
<keyword evidence="2" id="KW-0812">Transmembrane</keyword>
<evidence type="ECO:0000313" key="8">
    <source>
        <dbReference type="Proteomes" id="UP001156881"/>
    </source>
</evidence>
<keyword evidence="4" id="KW-0472">Membrane</keyword>
<dbReference type="PROSITE" id="PS52015">
    <property type="entry name" value="TONB_CTD"/>
    <property type="match status" value="1"/>
</dbReference>
<gene>
    <name evidence="7" type="ORF">GCM10007884_35720</name>
</gene>
<accession>A0ABQ6D775</accession>
<evidence type="ECO:0000256" key="1">
    <source>
        <dbReference type="ARBA" id="ARBA00004167"/>
    </source>
</evidence>
<evidence type="ECO:0000256" key="3">
    <source>
        <dbReference type="ARBA" id="ARBA00022989"/>
    </source>
</evidence>
<keyword evidence="8" id="KW-1185">Reference proteome</keyword>
<dbReference type="Pfam" id="PF13103">
    <property type="entry name" value="TonB_2"/>
    <property type="match status" value="1"/>
</dbReference>